<proteinExistence type="predicted"/>
<keyword evidence="2" id="KW-1185">Reference proteome</keyword>
<evidence type="ECO:0000313" key="1">
    <source>
        <dbReference type="EMBL" id="KAL0116159.1"/>
    </source>
</evidence>
<comment type="caution">
    <text evidence="1">The sequence shown here is derived from an EMBL/GenBank/DDBJ whole genome shotgun (WGS) entry which is preliminary data.</text>
</comment>
<organism evidence="1 2">
    <name type="scientific">Cardiocondyla obscurior</name>
    <dbReference type="NCBI Taxonomy" id="286306"/>
    <lineage>
        <taxon>Eukaryota</taxon>
        <taxon>Metazoa</taxon>
        <taxon>Ecdysozoa</taxon>
        <taxon>Arthropoda</taxon>
        <taxon>Hexapoda</taxon>
        <taxon>Insecta</taxon>
        <taxon>Pterygota</taxon>
        <taxon>Neoptera</taxon>
        <taxon>Endopterygota</taxon>
        <taxon>Hymenoptera</taxon>
        <taxon>Apocrita</taxon>
        <taxon>Aculeata</taxon>
        <taxon>Formicoidea</taxon>
        <taxon>Formicidae</taxon>
        <taxon>Myrmicinae</taxon>
        <taxon>Cardiocondyla</taxon>
    </lineage>
</organism>
<name>A0AAW2FNA7_9HYME</name>
<evidence type="ECO:0000313" key="2">
    <source>
        <dbReference type="Proteomes" id="UP001430953"/>
    </source>
</evidence>
<protein>
    <submittedName>
        <fullName evidence="1">Uncharacterized protein</fullName>
    </submittedName>
</protein>
<sequence>MATSKHDIQQSIRSCTLQQFIIPTIIKLLQTNKSYRLTTQSIHYQICVTMQDVHNSITSIPCSFILKHIHVTIVNRGLTRNPITFSSKFSETACVSSSCDCVYANKVKTKYDKREGDRKKKKVRNSNEHLRHDFCTHLS</sequence>
<dbReference type="AlphaFoldDB" id="A0AAW2FNA7"/>
<dbReference type="EMBL" id="JADYXP020000010">
    <property type="protein sequence ID" value="KAL0116159.1"/>
    <property type="molecule type" value="Genomic_DNA"/>
</dbReference>
<reference evidence="1 2" key="1">
    <citation type="submission" date="2023-03" db="EMBL/GenBank/DDBJ databases">
        <title>High recombination rates correlate with genetic variation in Cardiocondyla obscurior ants.</title>
        <authorList>
            <person name="Errbii M."/>
        </authorList>
    </citation>
    <scope>NUCLEOTIDE SEQUENCE [LARGE SCALE GENOMIC DNA]</scope>
    <source>
        <strain evidence="1">Alpha-2009</strain>
        <tissue evidence="1">Whole body</tissue>
    </source>
</reference>
<dbReference type="Proteomes" id="UP001430953">
    <property type="component" value="Unassembled WGS sequence"/>
</dbReference>
<gene>
    <name evidence="1" type="ORF">PUN28_011189</name>
</gene>
<accession>A0AAW2FNA7</accession>